<evidence type="ECO:0000313" key="2">
    <source>
        <dbReference type="Proteomes" id="UP000789396"/>
    </source>
</evidence>
<organism evidence="1 2">
    <name type="scientific">Racocetra fulgida</name>
    <dbReference type="NCBI Taxonomy" id="60492"/>
    <lineage>
        <taxon>Eukaryota</taxon>
        <taxon>Fungi</taxon>
        <taxon>Fungi incertae sedis</taxon>
        <taxon>Mucoromycota</taxon>
        <taxon>Glomeromycotina</taxon>
        <taxon>Glomeromycetes</taxon>
        <taxon>Diversisporales</taxon>
        <taxon>Gigasporaceae</taxon>
        <taxon>Racocetra</taxon>
    </lineage>
</organism>
<dbReference type="AlphaFoldDB" id="A0A9N9KAF5"/>
<comment type="caution">
    <text evidence="1">The sequence shown here is derived from an EMBL/GenBank/DDBJ whole genome shotgun (WGS) entry which is preliminary data.</text>
</comment>
<sequence length="65" mass="7641">MVKQKKYQILGGEKVRGLGGRPRKYPTNAEKQRAYKLRRKQKQLGYGAELRNYRLTETKTSTIQK</sequence>
<reference evidence="1" key="1">
    <citation type="submission" date="2021-06" db="EMBL/GenBank/DDBJ databases">
        <authorList>
            <person name="Kallberg Y."/>
            <person name="Tangrot J."/>
            <person name="Rosling A."/>
        </authorList>
    </citation>
    <scope>NUCLEOTIDE SEQUENCE</scope>
    <source>
        <strain evidence="1">IN212</strain>
    </source>
</reference>
<dbReference type="EMBL" id="CAJVPZ010090719">
    <property type="protein sequence ID" value="CAG8815071.1"/>
    <property type="molecule type" value="Genomic_DNA"/>
</dbReference>
<proteinExistence type="predicted"/>
<accession>A0A9N9KAF5</accession>
<keyword evidence="2" id="KW-1185">Reference proteome</keyword>
<gene>
    <name evidence="1" type="ORF">RFULGI_LOCUS19166</name>
</gene>
<dbReference type="Proteomes" id="UP000789396">
    <property type="component" value="Unassembled WGS sequence"/>
</dbReference>
<name>A0A9N9KAF5_9GLOM</name>
<evidence type="ECO:0000313" key="1">
    <source>
        <dbReference type="EMBL" id="CAG8815071.1"/>
    </source>
</evidence>
<protein>
    <submittedName>
        <fullName evidence="1">1502_t:CDS:1</fullName>
    </submittedName>
</protein>
<feature type="non-terminal residue" evidence="1">
    <location>
        <position position="1"/>
    </location>
</feature>